<evidence type="ECO:0000313" key="2">
    <source>
        <dbReference type="Proteomes" id="UP001240678"/>
    </source>
</evidence>
<dbReference type="RefSeq" id="XP_060319839.1">
    <property type="nucleotide sequence ID" value="XM_060448401.1"/>
</dbReference>
<gene>
    <name evidence="1" type="ORF">CCOS01_00204</name>
</gene>
<dbReference type="EMBL" id="MOOE01000001">
    <property type="protein sequence ID" value="KAK1538890.1"/>
    <property type="molecule type" value="Genomic_DNA"/>
</dbReference>
<comment type="caution">
    <text evidence="1">The sequence shown here is derived from an EMBL/GenBank/DDBJ whole genome shotgun (WGS) entry which is preliminary data.</text>
</comment>
<sequence>MGHPINTTHPSIVILNHHATNNDQHHYRCDLTADLAHLCKSPTDSVPHLHPKLTLQPASRGPHLFCMRLVKQGTPLRNHSRRPMTMS</sequence>
<dbReference type="GeneID" id="85331948"/>
<organism evidence="1 2">
    <name type="scientific">Colletotrichum costaricense</name>
    <dbReference type="NCBI Taxonomy" id="1209916"/>
    <lineage>
        <taxon>Eukaryota</taxon>
        <taxon>Fungi</taxon>
        <taxon>Dikarya</taxon>
        <taxon>Ascomycota</taxon>
        <taxon>Pezizomycotina</taxon>
        <taxon>Sordariomycetes</taxon>
        <taxon>Hypocreomycetidae</taxon>
        <taxon>Glomerellales</taxon>
        <taxon>Glomerellaceae</taxon>
        <taxon>Colletotrichum</taxon>
        <taxon>Colletotrichum acutatum species complex</taxon>
    </lineage>
</organism>
<dbReference type="AlphaFoldDB" id="A0AAJ0E5W9"/>
<evidence type="ECO:0000313" key="1">
    <source>
        <dbReference type="EMBL" id="KAK1538890.1"/>
    </source>
</evidence>
<name>A0AAJ0E5W9_9PEZI</name>
<proteinExistence type="predicted"/>
<accession>A0AAJ0E5W9</accession>
<reference evidence="1 2" key="1">
    <citation type="submission" date="2016-10" db="EMBL/GenBank/DDBJ databases">
        <title>The genome sequence of Colletotrichum fioriniae PJ7.</title>
        <authorList>
            <person name="Baroncelli R."/>
        </authorList>
    </citation>
    <scope>NUCLEOTIDE SEQUENCE [LARGE SCALE GENOMIC DNA]</scope>
    <source>
        <strain evidence="1 2">IMI 309622</strain>
    </source>
</reference>
<dbReference type="Proteomes" id="UP001240678">
    <property type="component" value="Unassembled WGS sequence"/>
</dbReference>
<protein>
    <submittedName>
        <fullName evidence="1">Uncharacterized protein</fullName>
    </submittedName>
</protein>
<keyword evidence="2" id="KW-1185">Reference proteome</keyword>